<reference evidence="8 9" key="1">
    <citation type="submission" date="2018-06" db="EMBL/GenBank/DDBJ databases">
        <title>Draft Genome Sequence of a Novel Marine Bacterium Related to the Verrucomicrobia.</title>
        <authorList>
            <person name="Vosseberg J."/>
            <person name="Martijn J."/>
            <person name="Ettema T.J.G."/>
        </authorList>
    </citation>
    <scope>NUCLEOTIDE SEQUENCE [LARGE SCALE GENOMIC DNA]</scope>
    <source>
        <strain evidence="8">TARA_B100001123</strain>
    </source>
</reference>
<dbReference type="PANTHER" id="PTHR32322">
    <property type="entry name" value="INNER MEMBRANE TRANSPORTER"/>
    <property type="match status" value="1"/>
</dbReference>
<protein>
    <submittedName>
        <fullName evidence="8">Putative amino-acid metabolite efflux pump</fullName>
    </submittedName>
</protein>
<feature type="domain" description="EamA" evidence="7">
    <location>
        <begin position="157"/>
        <end position="292"/>
    </location>
</feature>
<feature type="transmembrane region" description="Helical" evidence="6">
    <location>
        <begin position="250"/>
        <end position="269"/>
    </location>
</feature>
<feature type="domain" description="EamA" evidence="7">
    <location>
        <begin position="12"/>
        <end position="144"/>
    </location>
</feature>
<dbReference type="AlphaFoldDB" id="A0A2Z4AMS7"/>
<dbReference type="SUPFAM" id="SSF103481">
    <property type="entry name" value="Multidrug resistance efflux transporter EmrE"/>
    <property type="match status" value="2"/>
</dbReference>
<evidence type="ECO:0000256" key="6">
    <source>
        <dbReference type="SAM" id="Phobius"/>
    </source>
</evidence>
<feature type="transmembrane region" description="Helical" evidence="6">
    <location>
        <begin position="40"/>
        <end position="60"/>
    </location>
</feature>
<dbReference type="KEGG" id="mtar:DF168_01724"/>
<feature type="transmembrane region" description="Helical" evidence="6">
    <location>
        <begin position="154"/>
        <end position="176"/>
    </location>
</feature>
<evidence type="ECO:0000256" key="5">
    <source>
        <dbReference type="ARBA" id="ARBA00023136"/>
    </source>
</evidence>
<evidence type="ECO:0000313" key="9">
    <source>
        <dbReference type="Proteomes" id="UP000247465"/>
    </source>
</evidence>
<evidence type="ECO:0000256" key="4">
    <source>
        <dbReference type="ARBA" id="ARBA00022989"/>
    </source>
</evidence>
<feature type="transmembrane region" description="Helical" evidence="6">
    <location>
        <begin position="72"/>
        <end position="91"/>
    </location>
</feature>
<feature type="transmembrane region" description="Helical" evidence="6">
    <location>
        <begin position="213"/>
        <end position="238"/>
    </location>
</feature>
<feature type="transmembrane region" description="Helical" evidence="6">
    <location>
        <begin position="127"/>
        <end position="148"/>
    </location>
</feature>
<keyword evidence="3 6" id="KW-0812">Transmembrane</keyword>
<proteinExistence type="predicted"/>
<evidence type="ECO:0000313" key="8">
    <source>
        <dbReference type="EMBL" id="AWT60510.1"/>
    </source>
</evidence>
<organism evidence="8 9">
    <name type="scientific">Candidatus Moanibacter tarae</name>
    <dbReference type="NCBI Taxonomy" id="2200854"/>
    <lineage>
        <taxon>Bacteria</taxon>
        <taxon>Pseudomonadati</taxon>
        <taxon>Verrucomicrobiota</taxon>
        <taxon>Opitutia</taxon>
        <taxon>Puniceicoccales</taxon>
        <taxon>Puniceicoccales incertae sedis</taxon>
        <taxon>Candidatus Moanibacter</taxon>
    </lineage>
</organism>
<name>A0A2Z4AMS7_9BACT</name>
<sequence>MPYHNRPLTLGAIVWALVASFLWSGNSVSIKFALAGVPPLALAGVRFILGLAVVSIWIVSSRISLRMTGGEWRLLVQLTLIFSLQILFLNIGTDGTTGSRSSILISCHPFFVALFAHLFIPGDRFSLLKLIGMALSFIGICSIFWEGLFLGNRLVLVGDLLVFASSLLLGARQVYVKHLTMNIHPGKILFWQAVLSIPVFFILSAVYEPLDNITLTTGIVLAILYQGVVIAGICFIIWTILMRDFKASRLGVFSFTIPPFGVLLSSIFLKEAPTPGIWISMLLVGAGVALVNSEKG</sequence>
<comment type="subcellular location">
    <subcellularLocation>
        <location evidence="1">Cell membrane</location>
        <topology evidence="1">Multi-pass membrane protein</topology>
    </subcellularLocation>
</comment>
<keyword evidence="2" id="KW-1003">Cell membrane</keyword>
<evidence type="ECO:0000256" key="1">
    <source>
        <dbReference type="ARBA" id="ARBA00004651"/>
    </source>
</evidence>
<dbReference type="PANTHER" id="PTHR32322:SF18">
    <property type="entry name" value="S-ADENOSYLMETHIONINE_S-ADENOSYLHOMOCYSTEINE TRANSPORTER"/>
    <property type="match status" value="1"/>
</dbReference>
<gene>
    <name evidence="8" type="primary">eamA</name>
    <name evidence="8" type="ORF">DF168_01724</name>
</gene>
<accession>A0A2Z4AMS7</accession>
<dbReference type="GO" id="GO:0005886">
    <property type="term" value="C:plasma membrane"/>
    <property type="evidence" value="ECO:0007669"/>
    <property type="project" value="UniProtKB-SubCell"/>
</dbReference>
<feature type="transmembrane region" description="Helical" evidence="6">
    <location>
        <begin position="188"/>
        <end position="207"/>
    </location>
</feature>
<feature type="transmembrane region" description="Helical" evidence="6">
    <location>
        <begin position="103"/>
        <end position="120"/>
    </location>
</feature>
<dbReference type="Pfam" id="PF00892">
    <property type="entry name" value="EamA"/>
    <property type="match status" value="2"/>
</dbReference>
<dbReference type="Proteomes" id="UP000247465">
    <property type="component" value="Chromosome"/>
</dbReference>
<evidence type="ECO:0000256" key="3">
    <source>
        <dbReference type="ARBA" id="ARBA00022692"/>
    </source>
</evidence>
<feature type="transmembrane region" description="Helical" evidence="6">
    <location>
        <begin position="275"/>
        <end position="293"/>
    </location>
</feature>
<dbReference type="InterPro" id="IPR037185">
    <property type="entry name" value="EmrE-like"/>
</dbReference>
<evidence type="ECO:0000259" key="7">
    <source>
        <dbReference type="Pfam" id="PF00892"/>
    </source>
</evidence>
<dbReference type="EMBL" id="CP029803">
    <property type="protein sequence ID" value="AWT60510.1"/>
    <property type="molecule type" value="Genomic_DNA"/>
</dbReference>
<keyword evidence="5 6" id="KW-0472">Membrane</keyword>
<keyword evidence="4 6" id="KW-1133">Transmembrane helix</keyword>
<evidence type="ECO:0000256" key="2">
    <source>
        <dbReference type="ARBA" id="ARBA00022475"/>
    </source>
</evidence>
<dbReference type="InterPro" id="IPR050638">
    <property type="entry name" value="AA-Vitamin_Transporters"/>
</dbReference>
<dbReference type="InterPro" id="IPR000620">
    <property type="entry name" value="EamA_dom"/>
</dbReference>